<name>A0AAD8HF71_9APIA</name>
<dbReference type="GO" id="GO:0008289">
    <property type="term" value="F:lipid binding"/>
    <property type="evidence" value="ECO:0007669"/>
    <property type="project" value="UniProtKB-KW"/>
</dbReference>
<dbReference type="SMART" id="SM00499">
    <property type="entry name" value="AAI"/>
    <property type="match status" value="1"/>
</dbReference>
<evidence type="ECO:0000256" key="2">
    <source>
        <dbReference type="ARBA" id="ARBA00022448"/>
    </source>
</evidence>
<dbReference type="InterPro" id="IPR036312">
    <property type="entry name" value="Bifun_inhib/LTP/seed_sf"/>
</dbReference>
<evidence type="ECO:0000259" key="6">
    <source>
        <dbReference type="SMART" id="SM00499"/>
    </source>
</evidence>
<comment type="caution">
    <text evidence="7">The sequence shown here is derived from an EMBL/GenBank/DDBJ whole genome shotgun (WGS) entry which is preliminary data.</text>
</comment>
<dbReference type="CDD" id="cd01960">
    <property type="entry name" value="nsLTP1"/>
    <property type="match status" value="1"/>
</dbReference>
<dbReference type="InterPro" id="IPR016140">
    <property type="entry name" value="Bifunc_inhib/LTP/seed_store"/>
</dbReference>
<evidence type="ECO:0000313" key="7">
    <source>
        <dbReference type="EMBL" id="KAK1366365.1"/>
    </source>
</evidence>
<evidence type="ECO:0000256" key="1">
    <source>
        <dbReference type="ARBA" id="ARBA00009748"/>
    </source>
</evidence>
<evidence type="ECO:0000256" key="5">
    <source>
        <dbReference type="SAM" id="SignalP"/>
    </source>
</evidence>
<dbReference type="PROSITE" id="PS00597">
    <property type="entry name" value="PLANT_LTP"/>
    <property type="match status" value="1"/>
</dbReference>
<reference evidence="7" key="1">
    <citation type="submission" date="2023-02" db="EMBL/GenBank/DDBJ databases">
        <title>Genome of toxic invasive species Heracleum sosnowskyi carries increased number of genes despite the absence of recent whole-genome duplications.</title>
        <authorList>
            <person name="Schelkunov M."/>
            <person name="Shtratnikova V."/>
            <person name="Makarenko M."/>
            <person name="Klepikova A."/>
            <person name="Omelchenko D."/>
            <person name="Novikova G."/>
            <person name="Obukhova E."/>
            <person name="Bogdanov V."/>
            <person name="Penin A."/>
            <person name="Logacheva M."/>
        </authorList>
    </citation>
    <scope>NUCLEOTIDE SEQUENCE</scope>
    <source>
        <strain evidence="7">Hsosn_3</strain>
        <tissue evidence="7">Leaf</tissue>
    </source>
</reference>
<dbReference type="AlphaFoldDB" id="A0AAD8HF71"/>
<accession>A0AAD8HF71</accession>
<feature type="chain" id="PRO_5042142467" description="Non-specific lipid-transfer protein" evidence="5">
    <location>
        <begin position="28"/>
        <end position="119"/>
    </location>
</feature>
<sequence>MRFPAVAVAVGLMLMVVVIDRPAVVEGAITCPQVQKLLRTCVGYLKHGGNVEPSCCNGVKSLNNLAKKTPERRQACRCLKDGAAIIRNINYTNVALLPGKCGVRIPYRISPSLNCNTVT</sequence>
<dbReference type="PANTHER" id="PTHR33076">
    <property type="entry name" value="NON-SPECIFIC LIPID-TRANSFER PROTEIN 2-RELATED"/>
    <property type="match status" value="1"/>
</dbReference>
<organism evidence="7 8">
    <name type="scientific">Heracleum sosnowskyi</name>
    <dbReference type="NCBI Taxonomy" id="360622"/>
    <lineage>
        <taxon>Eukaryota</taxon>
        <taxon>Viridiplantae</taxon>
        <taxon>Streptophyta</taxon>
        <taxon>Embryophyta</taxon>
        <taxon>Tracheophyta</taxon>
        <taxon>Spermatophyta</taxon>
        <taxon>Magnoliopsida</taxon>
        <taxon>eudicotyledons</taxon>
        <taxon>Gunneridae</taxon>
        <taxon>Pentapetalae</taxon>
        <taxon>asterids</taxon>
        <taxon>campanulids</taxon>
        <taxon>Apiales</taxon>
        <taxon>Apiaceae</taxon>
        <taxon>Apioideae</taxon>
        <taxon>apioid superclade</taxon>
        <taxon>Tordylieae</taxon>
        <taxon>Tordyliinae</taxon>
        <taxon>Heracleum</taxon>
    </lineage>
</organism>
<comment type="similarity">
    <text evidence="1 4">Belongs to the plant LTP family.</text>
</comment>
<feature type="domain" description="Bifunctional inhibitor/plant lipid transfer protein/seed storage helical" evidence="6">
    <location>
        <begin position="31"/>
        <end position="115"/>
    </location>
</feature>
<protein>
    <recommendedName>
        <fullName evidence="4">Non-specific lipid-transfer protein</fullName>
    </recommendedName>
</protein>
<evidence type="ECO:0000256" key="3">
    <source>
        <dbReference type="ARBA" id="ARBA00023121"/>
    </source>
</evidence>
<keyword evidence="2 4" id="KW-0813">Transport</keyword>
<dbReference type="GO" id="GO:0006869">
    <property type="term" value="P:lipid transport"/>
    <property type="evidence" value="ECO:0007669"/>
    <property type="project" value="InterPro"/>
</dbReference>
<evidence type="ECO:0000313" key="8">
    <source>
        <dbReference type="Proteomes" id="UP001237642"/>
    </source>
</evidence>
<dbReference type="EMBL" id="JAUIZM010000009">
    <property type="protein sequence ID" value="KAK1366365.1"/>
    <property type="molecule type" value="Genomic_DNA"/>
</dbReference>
<dbReference type="Proteomes" id="UP001237642">
    <property type="component" value="Unassembled WGS sequence"/>
</dbReference>
<dbReference type="SUPFAM" id="SSF47699">
    <property type="entry name" value="Bifunctional inhibitor/lipid-transfer protein/seed storage 2S albumin"/>
    <property type="match status" value="1"/>
</dbReference>
<evidence type="ECO:0000256" key="4">
    <source>
        <dbReference type="RuleBase" id="RU000628"/>
    </source>
</evidence>
<proteinExistence type="inferred from homology"/>
<reference evidence="7" key="2">
    <citation type="submission" date="2023-05" db="EMBL/GenBank/DDBJ databases">
        <authorList>
            <person name="Schelkunov M.I."/>
        </authorList>
    </citation>
    <scope>NUCLEOTIDE SEQUENCE</scope>
    <source>
        <strain evidence="7">Hsosn_3</strain>
        <tissue evidence="7">Leaf</tissue>
    </source>
</reference>
<dbReference type="PRINTS" id="PR00382">
    <property type="entry name" value="LIPIDTRNSFER"/>
</dbReference>
<gene>
    <name evidence="7" type="ORF">POM88_041926</name>
</gene>
<dbReference type="Gene3D" id="1.10.110.10">
    <property type="entry name" value="Plant lipid-transfer and hydrophobic proteins"/>
    <property type="match status" value="1"/>
</dbReference>
<dbReference type="InterPro" id="IPR000528">
    <property type="entry name" value="Plant_nsLTP"/>
</dbReference>
<comment type="function">
    <text evidence="4">Plant non-specific lipid-transfer proteins transfer phospholipids as well as galactolipids across membranes. May play a role in wax or cutin deposition in the cell walls of expanding epidermal cells and certain secretory tissues.</text>
</comment>
<keyword evidence="5" id="KW-0732">Signal</keyword>
<dbReference type="Pfam" id="PF00234">
    <property type="entry name" value="Tryp_alpha_amyl"/>
    <property type="match status" value="1"/>
</dbReference>
<keyword evidence="8" id="KW-1185">Reference proteome</keyword>
<keyword evidence="3 4" id="KW-0446">Lipid-binding</keyword>
<feature type="signal peptide" evidence="5">
    <location>
        <begin position="1"/>
        <end position="27"/>
    </location>
</feature>